<dbReference type="KEGG" id="sgi:SGRAN_1836"/>
<comment type="similarity">
    <text evidence="3">Belongs to the HNH nuclease family.</text>
</comment>
<keyword evidence="2" id="KW-0378">Hydrolase</keyword>
<proteinExistence type="inferred from homology"/>
<dbReference type="GO" id="GO:0003676">
    <property type="term" value="F:nucleic acid binding"/>
    <property type="evidence" value="ECO:0007669"/>
    <property type="project" value="InterPro"/>
</dbReference>
<dbReference type="GO" id="GO:0016787">
    <property type="term" value="F:hydrolase activity"/>
    <property type="evidence" value="ECO:0007669"/>
    <property type="project" value="UniProtKB-KW"/>
</dbReference>
<dbReference type="GO" id="GO:0008270">
    <property type="term" value="F:zinc ion binding"/>
    <property type="evidence" value="ECO:0007669"/>
    <property type="project" value="InterPro"/>
</dbReference>
<sequence>MKWERHGASIYKTARWKAIRQQAKRRDGFACVKCGSSQRLQVDHIKPLRSNPELAFDINNTQTLCGTCHSKKTRVECGHPELSPERQQWREFMRLSPPSTLSE</sequence>
<dbReference type="Gene3D" id="1.10.30.50">
    <property type="match status" value="1"/>
</dbReference>
<name>A0AA86L380_9SPHN</name>
<evidence type="ECO:0000256" key="2">
    <source>
        <dbReference type="ARBA" id="ARBA00022801"/>
    </source>
</evidence>
<keyword evidence="6" id="KW-0255">Endonuclease</keyword>
<dbReference type="InterPro" id="IPR003615">
    <property type="entry name" value="HNH_nuc"/>
</dbReference>
<accession>A0AA86L380</accession>
<evidence type="ECO:0000256" key="1">
    <source>
        <dbReference type="ARBA" id="ARBA00022722"/>
    </source>
</evidence>
<evidence type="ECO:0000313" key="7">
    <source>
        <dbReference type="Proteomes" id="UP000058599"/>
    </source>
</evidence>
<dbReference type="InterPro" id="IPR002711">
    <property type="entry name" value="HNH"/>
</dbReference>
<dbReference type="PANTHER" id="PTHR41286:SF1">
    <property type="entry name" value="HNH NUCLEASE YAJD-RELATED"/>
    <property type="match status" value="1"/>
</dbReference>
<dbReference type="GO" id="GO:0004519">
    <property type="term" value="F:endonuclease activity"/>
    <property type="evidence" value="ECO:0007669"/>
    <property type="project" value="UniProtKB-KW"/>
</dbReference>
<dbReference type="RefSeq" id="WP_082737178.1">
    <property type="nucleotide sequence ID" value="NZ_CP012199.1"/>
</dbReference>
<evidence type="ECO:0000256" key="3">
    <source>
        <dbReference type="ARBA" id="ARBA00038412"/>
    </source>
</evidence>
<dbReference type="Pfam" id="PF01844">
    <property type="entry name" value="HNH"/>
    <property type="match status" value="1"/>
</dbReference>
<organism evidence="6 7">
    <name type="scientific">Sphingopyxis granuli</name>
    <dbReference type="NCBI Taxonomy" id="267128"/>
    <lineage>
        <taxon>Bacteria</taxon>
        <taxon>Pseudomonadati</taxon>
        <taxon>Pseudomonadota</taxon>
        <taxon>Alphaproteobacteria</taxon>
        <taxon>Sphingomonadales</taxon>
        <taxon>Sphingomonadaceae</taxon>
        <taxon>Sphingopyxis</taxon>
    </lineage>
</organism>
<dbReference type="EMBL" id="CP012199">
    <property type="protein sequence ID" value="AMG74213.1"/>
    <property type="molecule type" value="Genomic_DNA"/>
</dbReference>
<dbReference type="Proteomes" id="UP000058599">
    <property type="component" value="Chromosome"/>
</dbReference>
<evidence type="ECO:0000313" key="6">
    <source>
        <dbReference type="EMBL" id="AMG74213.1"/>
    </source>
</evidence>
<keyword evidence="1" id="KW-0540">Nuclease</keyword>
<protein>
    <recommendedName>
        <fullName evidence="4">Putative HNH nuclease YajD</fullName>
    </recommendedName>
</protein>
<evidence type="ECO:0000259" key="5">
    <source>
        <dbReference type="SMART" id="SM00507"/>
    </source>
</evidence>
<gene>
    <name evidence="6" type="ORF">SGRAN_1836</name>
</gene>
<dbReference type="GO" id="GO:0005829">
    <property type="term" value="C:cytosol"/>
    <property type="evidence" value="ECO:0007669"/>
    <property type="project" value="TreeGrafter"/>
</dbReference>
<feature type="domain" description="HNH nuclease" evidence="5">
    <location>
        <begin position="18"/>
        <end position="70"/>
    </location>
</feature>
<dbReference type="PANTHER" id="PTHR41286">
    <property type="entry name" value="HNH NUCLEASE YAJD-RELATED"/>
    <property type="match status" value="1"/>
</dbReference>
<evidence type="ECO:0000256" key="4">
    <source>
        <dbReference type="ARBA" id="ARBA00040194"/>
    </source>
</evidence>
<dbReference type="AlphaFoldDB" id="A0AA86L380"/>
<reference evidence="6 7" key="1">
    <citation type="journal article" date="2016" name="BMC Genomics">
        <title>Genomic analysis of the nitrate-respiring Sphingopyxis granuli (formerly Sphingomonas macrogoltabida) strain TFA.</title>
        <authorList>
            <person name="Garcia-Romero I."/>
            <person name="Perez-Pulido A.J."/>
            <person name="Gonzalez-Flores Y.E."/>
            <person name="Reyes-Ramirez F."/>
            <person name="Santero E."/>
            <person name="Floriano B."/>
        </authorList>
    </citation>
    <scope>NUCLEOTIDE SEQUENCE [LARGE SCALE GENOMIC DNA]</scope>
    <source>
        <strain evidence="6 7">TFA</strain>
    </source>
</reference>
<dbReference type="CDD" id="cd00085">
    <property type="entry name" value="HNHc"/>
    <property type="match status" value="1"/>
</dbReference>
<dbReference type="SMART" id="SM00507">
    <property type="entry name" value="HNHc"/>
    <property type="match status" value="1"/>
</dbReference>
<keyword evidence="7" id="KW-1185">Reference proteome</keyword>